<dbReference type="NCBIfam" id="TIGR00756">
    <property type="entry name" value="PPR"/>
    <property type="match status" value="4"/>
</dbReference>
<dbReference type="EMBL" id="CAUOFW020009313">
    <property type="protein sequence ID" value="CAK9185442.1"/>
    <property type="molecule type" value="Genomic_DNA"/>
</dbReference>
<dbReference type="PANTHER" id="PTHR24015:SF2017">
    <property type="entry name" value="PENTATRICOPEPTIDE REPEAT-CONTAINING PROTEIN"/>
    <property type="match status" value="1"/>
</dbReference>
<dbReference type="Pfam" id="PF20431">
    <property type="entry name" value="E_motif"/>
    <property type="match status" value="1"/>
</dbReference>
<feature type="repeat" description="PPR" evidence="2">
    <location>
        <begin position="256"/>
        <end position="290"/>
    </location>
</feature>
<sequence>MKKKTLARLISDRSRPISSKVRSGVVKEKRQTEASSCTKSQPTFVIYELLFIKQPLGCEVVGFGGSFMPSKPNNIQRSFMPSSHEASSLLTFLIQKCSATTFLPKARQLHALILISTPTNLKSPYLDNNIISMYARCGSLIDSQLLFDKMPHRTLVSYNALMAAYSRTHTRAHLVFNLLKQLEDDSLRPNGSTFTSLLQASSWFEDRLLGLALHSHVAKFGCLNDVCVQTSLLLVYLIFEDLESAKEIFIHIGHKDAVAWNSIIFGFMKNGNVKEGLGLFGNMVSSGAVPTQFTYSMVLNACSRLRDYDTGQLAHAQVIVSGATFDLPLQNALLDMYFSCGDLNTAFSVTSRIENPDLVSWNSMIAGYSENGDGERAMDVFVQLSRTPFAKPDGHTFAAVISATAAFPASNYGKPLHAQVKKAGFGRSVYVGSTLISVYFNNGETELAERVFTSISEKDVVLWTDMIAGYSRAGDGESAIKFFCGMSQEGHKIDSFALSSVLSACAELATLKQGEMIQAQAVKTGYDVEMSVCGSLIDMYAKIGDLQPAELIISQVTNPDLKCWNALLGGYGLHGKAEEALRVFSEIPKHGLRPDQVTFLSMLSACGHCGLVDMGKFLWTHMKELGLRAGPKHYSCMVSLLSRAGLLEEAEKMIIASPFVDNYLELWRTLLSACVLTRNTKIGIHAAEQVLSISTEDSATNVLLTNLYAAAGRWDRVKEMRRKIRGMVLEKDPGLSWIEVKNSFHVFTSGDQSQTKVGEMQTELHRLQGNLMRLETYEI</sequence>
<evidence type="ECO:0000256" key="2">
    <source>
        <dbReference type="PROSITE-ProRule" id="PRU00708"/>
    </source>
</evidence>
<evidence type="ECO:0008006" key="5">
    <source>
        <dbReference type="Google" id="ProtNLM"/>
    </source>
</evidence>
<dbReference type="Pfam" id="PF01535">
    <property type="entry name" value="PPR"/>
    <property type="match status" value="3"/>
</dbReference>
<feature type="repeat" description="PPR" evidence="2">
    <location>
        <begin position="459"/>
        <end position="493"/>
    </location>
</feature>
<dbReference type="InterPro" id="IPR046960">
    <property type="entry name" value="PPR_At4g14850-like_plant"/>
</dbReference>
<keyword evidence="4" id="KW-1185">Reference proteome</keyword>
<dbReference type="Pfam" id="PF13041">
    <property type="entry name" value="PPR_2"/>
    <property type="match status" value="3"/>
</dbReference>
<gene>
    <name evidence="3" type="ORF">ILEXP_LOCUS55841</name>
</gene>
<dbReference type="InterPro" id="IPR046848">
    <property type="entry name" value="E_motif"/>
</dbReference>
<dbReference type="FunFam" id="1.25.40.10:FF:000343">
    <property type="entry name" value="Pentatricopeptide repeat-containing protein At3g58590"/>
    <property type="match status" value="1"/>
</dbReference>
<evidence type="ECO:0000256" key="1">
    <source>
        <dbReference type="ARBA" id="ARBA00022737"/>
    </source>
</evidence>
<feature type="repeat" description="PPR" evidence="2">
    <location>
        <begin position="595"/>
        <end position="629"/>
    </location>
</feature>
<dbReference type="FunFam" id="1.25.40.10:FF:000090">
    <property type="entry name" value="Pentatricopeptide repeat-containing protein, chloroplastic"/>
    <property type="match status" value="1"/>
</dbReference>
<feature type="repeat" description="PPR" evidence="2">
    <location>
        <begin position="560"/>
        <end position="594"/>
    </location>
</feature>
<feature type="repeat" description="PPR" evidence="2">
    <location>
        <begin position="357"/>
        <end position="391"/>
    </location>
</feature>
<reference evidence="3 4" key="1">
    <citation type="submission" date="2024-02" db="EMBL/GenBank/DDBJ databases">
        <authorList>
            <person name="Vignale AGUSTIN F."/>
            <person name="Sosa J E."/>
            <person name="Modenutti C."/>
        </authorList>
    </citation>
    <scope>NUCLEOTIDE SEQUENCE [LARGE SCALE GENOMIC DNA]</scope>
</reference>
<name>A0ABC8UWV9_9AQUA</name>
<comment type="caution">
    <text evidence="3">The sequence shown here is derived from an EMBL/GenBank/DDBJ whole genome shotgun (WGS) entry which is preliminary data.</text>
</comment>
<protein>
    <recommendedName>
        <fullName evidence="5">Pentatricopeptide repeat-containing protein</fullName>
    </recommendedName>
</protein>
<dbReference type="Proteomes" id="UP001642360">
    <property type="component" value="Unassembled WGS sequence"/>
</dbReference>
<keyword evidence="1" id="KW-0677">Repeat</keyword>
<dbReference type="PROSITE" id="PS51375">
    <property type="entry name" value="PPR"/>
    <property type="match status" value="6"/>
</dbReference>
<organism evidence="3 4">
    <name type="scientific">Ilex paraguariensis</name>
    <name type="common">yerba mate</name>
    <dbReference type="NCBI Taxonomy" id="185542"/>
    <lineage>
        <taxon>Eukaryota</taxon>
        <taxon>Viridiplantae</taxon>
        <taxon>Streptophyta</taxon>
        <taxon>Embryophyta</taxon>
        <taxon>Tracheophyta</taxon>
        <taxon>Spermatophyta</taxon>
        <taxon>Magnoliopsida</taxon>
        <taxon>eudicotyledons</taxon>
        <taxon>Gunneridae</taxon>
        <taxon>Pentapetalae</taxon>
        <taxon>asterids</taxon>
        <taxon>campanulids</taxon>
        <taxon>Aquifoliales</taxon>
        <taxon>Aquifoliaceae</taxon>
        <taxon>Ilex</taxon>
    </lineage>
</organism>
<evidence type="ECO:0000313" key="3">
    <source>
        <dbReference type="EMBL" id="CAK9185442.1"/>
    </source>
</evidence>
<dbReference type="InterPro" id="IPR011990">
    <property type="entry name" value="TPR-like_helical_dom_sf"/>
</dbReference>
<dbReference type="FunFam" id="1.25.40.10:FF:000694">
    <property type="entry name" value="Pentatricopeptide repeat-containing protein At3g50420"/>
    <property type="match status" value="1"/>
</dbReference>
<evidence type="ECO:0000313" key="4">
    <source>
        <dbReference type="Proteomes" id="UP001642360"/>
    </source>
</evidence>
<dbReference type="AlphaFoldDB" id="A0ABC8UWV9"/>
<proteinExistence type="predicted"/>
<accession>A0ABC8UWV9</accession>
<dbReference type="InterPro" id="IPR002885">
    <property type="entry name" value="PPR_rpt"/>
</dbReference>
<feature type="repeat" description="PPR" evidence="2">
    <location>
        <begin position="154"/>
        <end position="189"/>
    </location>
</feature>
<dbReference type="Gene3D" id="1.25.40.10">
    <property type="entry name" value="Tetratricopeptide repeat domain"/>
    <property type="match status" value="5"/>
</dbReference>
<dbReference type="PANTHER" id="PTHR24015">
    <property type="entry name" value="OS07G0578800 PROTEIN-RELATED"/>
    <property type="match status" value="1"/>
</dbReference>